<dbReference type="GO" id="GO:0005524">
    <property type="term" value="F:ATP binding"/>
    <property type="evidence" value="ECO:0007669"/>
    <property type="project" value="UniProtKB-KW"/>
</dbReference>
<dbReference type="GO" id="GO:0007169">
    <property type="term" value="P:cell surface receptor protein tyrosine kinase signaling pathway"/>
    <property type="evidence" value="ECO:0007669"/>
    <property type="project" value="TreeGrafter"/>
</dbReference>
<keyword evidence="1" id="KW-0808">Transferase</keyword>
<dbReference type="SUPFAM" id="SSF56112">
    <property type="entry name" value="Protein kinase-like (PK-like)"/>
    <property type="match status" value="1"/>
</dbReference>
<evidence type="ECO:0000259" key="7">
    <source>
        <dbReference type="PROSITE" id="PS50011"/>
    </source>
</evidence>
<evidence type="ECO:0000256" key="1">
    <source>
        <dbReference type="ARBA" id="ARBA00022679"/>
    </source>
</evidence>
<dbReference type="InterPro" id="IPR000719">
    <property type="entry name" value="Prot_kinase_dom"/>
</dbReference>
<dbReference type="Proteomes" id="UP000386466">
    <property type="component" value="Unassembled WGS sequence"/>
</dbReference>
<dbReference type="InterPro" id="IPR050122">
    <property type="entry name" value="RTK"/>
</dbReference>
<sequence length="396" mass="43905">MRLHDPELKLSYLQTSTTRTPQPLLLPGGVWPRPALASAPRTYRGFPSQCHSAQTLPELCCSQDELDFSPHQVHLGPGAGVEGGTFSHQNIVRCVGLRLWTAPRLILLELRSGGDMNSFLRNNRPHLGQPSPLAMWDLLQLAQDITQGCHYLKENPQVGSDPGSEDIAARNCLLGCTGLSPVVGTGDFRMAKYDITGVGLCCQSSRCLKRPFWRAFIFISKTDSWSFGVLFWEIFLLGYMPYPGCTNQDILYFVTGGGQMGPPRGCPGLCEYCTMTRCWRHQPQLCPCFASILEHLQYCIQDPDVLNLFLPMELLPTLDEEKASGLGSRSLEGLRFPTGPGTESGELKELDREPPWDLQPRKLWNPPYDSWAPRGPEGEDSGSAMVPPCTLPQASR</sequence>
<evidence type="ECO:0000256" key="2">
    <source>
        <dbReference type="ARBA" id="ARBA00022741"/>
    </source>
</evidence>
<feature type="compositionally biased region" description="Basic and acidic residues" evidence="6">
    <location>
        <begin position="345"/>
        <end position="355"/>
    </location>
</feature>
<dbReference type="PRINTS" id="PR00109">
    <property type="entry name" value="TYRKINASE"/>
</dbReference>
<evidence type="ECO:0000256" key="3">
    <source>
        <dbReference type="ARBA" id="ARBA00022777"/>
    </source>
</evidence>
<dbReference type="InterPro" id="IPR020635">
    <property type="entry name" value="Tyr_kinase_cat_dom"/>
</dbReference>
<reference evidence="8 9" key="1">
    <citation type="submission" date="2019-01" db="EMBL/GenBank/DDBJ databases">
        <authorList>
            <person name="Alioto T."/>
            <person name="Alioto T."/>
        </authorList>
    </citation>
    <scope>NUCLEOTIDE SEQUENCE [LARGE SCALE GENOMIC DNA]</scope>
</reference>
<evidence type="ECO:0000256" key="6">
    <source>
        <dbReference type="SAM" id="MobiDB-lite"/>
    </source>
</evidence>
<dbReference type="Pfam" id="PF07714">
    <property type="entry name" value="PK_Tyr_Ser-Thr"/>
    <property type="match status" value="1"/>
</dbReference>
<dbReference type="GO" id="GO:0004714">
    <property type="term" value="F:transmembrane receptor protein tyrosine kinase activity"/>
    <property type="evidence" value="ECO:0007669"/>
    <property type="project" value="TreeGrafter"/>
</dbReference>
<protein>
    <submittedName>
        <fullName evidence="8">Leukocyte tyrosine kinase receptor</fullName>
    </submittedName>
</protein>
<dbReference type="GO" id="GO:0043235">
    <property type="term" value="C:receptor complex"/>
    <property type="evidence" value="ECO:0007669"/>
    <property type="project" value="TreeGrafter"/>
</dbReference>
<dbReference type="PROSITE" id="PS50011">
    <property type="entry name" value="PROTEIN_KINASE_DOM"/>
    <property type="match status" value="1"/>
</dbReference>
<dbReference type="GO" id="GO:0042127">
    <property type="term" value="P:regulation of cell population proliferation"/>
    <property type="evidence" value="ECO:0007669"/>
    <property type="project" value="TreeGrafter"/>
</dbReference>
<organism evidence="8 9">
    <name type="scientific">Lynx pardinus</name>
    <name type="common">Iberian lynx</name>
    <name type="synonym">Felis pardina</name>
    <dbReference type="NCBI Taxonomy" id="191816"/>
    <lineage>
        <taxon>Eukaryota</taxon>
        <taxon>Metazoa</taxon>
        <taxon>Chordata</taxon>
        <taxon>Craniata</taxon>
        <taxon>Vertebrata</taxon>
        <taxon>Euteleostomi</taxon>
        <taxon>Mammalia</taxon>
        <taxon>Eutheria</taxon>
        <taxon>Laurasiatheria</taxon>
        <taxon>Carnivora</taxon>
        <taxon>Feliformia</taxon>
        <taxon>Felidae</taxon>
        <taxon>Felinae</taxon>
        <taxon>Lynx</taxon>
    </lineage>
</organism>
<keyword evidence="4" id="KW-0067">ATP-binding</keyword>
<dbReference type="InterPro" id="IPR001245">
    <property type="entry name" value="Ser-Thr/Tyr_kinase_cat_dom"/>
</dbReference>
<keyword evidence="5 8" id="KW-0675">Receptor</keyword>
<gene>
    <name evidence="8" type="ORF">LYPA_23C021735</name>
</gene>
<dbReference type="AlphaFoldDB" id="A0A485MSI8"/>
<evidence type="ECO:0000256" key="5">
    <source>
        <dbReference type="ARBA" id="ARBA00023170"/>
    </source>
</evidence>
<feature type="region of interest" description="Disordered" evidence="6">
    <location>
        <begin position="329"/>
        <end position="396"/>
    </location>
</feature>
<evidence type="ECO:0000256" key="4">
    <source>
        <dbReference type="ARBA" id="ARBA00022840"/>
    </source>
</evidence>
<proteinExistence type="predicted"/>
<dbReference type="Gene3D" id="3.30.200.20">
    <property type="entry name" value="Phosphorylase Kinase, domain 1"/>
    <property type="match status" value="1"/>
</dbReference>
<dbReference type="GO" id="GO:0005886">
    <property type="term" value="C:plasma membrane"/>
    <property type="evidence" value="ECO:0007669"/>
    <property type="project" value="TreeGrafter"/>
</dbReference>
<dbReference type="SMART" id="SM00219">
    <property type="entry name" value="TyrKc"/>
    <property type="match status" value="1"/>
</dbReference>
<dbReference type="Gene3D" id="1.10.510.10">
    <property type="entry name" value="Transferase(Phosphotransferase) domain 1"/>
    <property type="match status" value="1"/>
</dbReference>
<accession>A0A485MSI8</accession>
<keyword evidence="3 8" id="KW-0418">Kinase</keyword>
<keyword evidence="9" id="KW-1185">Reference proteome</keyword>
<feature type="domain" description="Protein kinase" evidence="7">
    <location>
        <begin position="1"/>
        <end position="298"/>
    </location>
</feature>
<evidence type="ECO:0000313" key="8">
    <source>
        <dbReference type="EMBL" id="VFV23329.1"/>
    </source>
</evidence>
<keyword evidence="2" id="KW-0547">Nucleotide-binding</keyword>
<dbReference type="EMBL" id="CAAGRJ010005512">
    <property type="protein sequence ID" value="VFV23329.1"/>
    <property type="molecule type" value="Genomic_DNA"/>
</dbReference>
<dbReference type="PANTHER" id="PTHR24416:SF294">
    <property type="entry name" value="LEUKOCYTE TYROSINE KINASE RECEPTOR"/>
    <property type="match status" value="1"/>
</dbReference>
<name>A0A485MSI8_LYNPA</name>
<evidence type="ECO:0000313" key="9">
    <source>
        <dbReference type="Proteomes" id="UP000386466"/>
    </source>
</evidence>
<dbReference type="PANTHER" id="PTHR24416">
    <property type="entry name" value="TYROSINE-PROTEIN KINASE RECEPTOR"/>
    <property type="match status" value="1"/>
</dbReference>
<dbReference type="InterPro" id="IPR011009">
    <property type="entry name" value="Kinase-like_dom_sf"/>
</dbReference>
<dbReference type="GO" id="GO:0045664">
    <property type="term" value="P:regulation of neuron differentiation"/>
    <property type="evidence" value="ECO:0007669"/>
    <property type="project" value="TreeGrafter"/>
</dbReference>